<sequence length="260" mass="27899">MQRTVLVVGDAQQAEFADAVAILRQQCECTFSSSSDIADVIAGGPPQWIVLLQSRIGQFTAPQLATLRRRYPLATVLAITGFWTAGQLRTGKPLPGVTTIPWSVAGRRLAALLASLRELPPPTASAEEAIAWDLEELEALSGLVVIGADRQSDFQYWADAVRSFGMSAVWRTPQSRVRAAQIAAVIYLPVNWNRSQAADAATFLADHPAESRILGIGLPRLEDQRLADEIGFTAILGRPFGLRDLQLAISAPAAAGNTAS</sequence>
<gene>
    <name evidence="1" type="ORF">Enr8_16320</name>
</gene>
<evidence type="ECO:0000313" key="1">
    <source>
        <dbReference type="EMBL" id="TWT34238.1"/>
    </source>
</evidence>
<comment type="caution">
    <text evidence="1">The sequence shown here is derived from an EMBL/GenBank/DDBJ whole genome shotgun (WGS) entry which is preliminary data.</text>
</comment>
<name>A0A5C5V6P0_9BACT</name>
<dbReference type="OrthoDB" id="267963at2"/>
<evidence type="ECO:0000313" key="2">
    <source>
        <dbReference type="Proteomes" id="UP000318878"/>
    </source>
</evidence>
<organism evidence="1 2">
    <name type="scientific">Blastopirellula retiformator</name>
    <dbReference type="NCBI Taxonomy" id="2527970"/>
    <lineage>
        <taxon>Bacteria</taxon>
        <taxon>Pseudomonadati</taxon>
        <taxon>Planctomycetota</taxon>
        <taxon>Planctomycetia</taxon>
        <taxon>Pirellulales</taxon>
        <taxon>Pirellulaceae</taxon>
        <taxon>Blastopirellula</taxon>
    </lineage>
</organism>
<accession>A0A5C5V6P0</accession>
<proteinExistence type="predicted"/>
<reference evidence="1 2" key="1">
    <citation type="submission" date="2019-02" db="EMBL/GenBank/DDBJ databases">
        <title>Deep-cultivation of Planctomycetes and their phenomic and genomic characterization uncovers novel biology.</title>
        <authorList>
            <person name="Wiegand S."/>
            <person name="Jogler M."/>
            <person name="Boedeker C."/>
            <person name="Pinto D."/>
            <person name="Vollmers J."/>
            <person name="Rivas-Marin E."/>
            <person name="Kohn T."/>
            <person name="Peeters S.H."/>
            <person name="Heuer A."/>
            <person name="Rast P."/>
            <person name="Oberbeckmann S."/>
            <person name="Bunk B."/>
            <person name="Jeske O."/>
            <person name="Meyerdierks A."/>
            <person name="Storesund J.E."/>
            <person name="Kallscheuer N."/>
            <person name="Luecker S."/>
            <person name="Lage O.M."/>
            <person name="Pohl T."/>
            <person name="Merkel B.J."/>
            <person name="Hornburger P."/>
            <person name="Mueller R.-W."/>
            <person name="Bruemmer F."/>
            <person name="Labrenz M."/>
            <person name="Spormann A.M."/>
            <person name="Op Den Camp H."/>
            <person name="Overmann J."/>
            <person name="Amann R."/>
            <person name="Jetten M.S.M."/>
            <person name="Mascher T."/>
            <person name="Medema M.H."/>
            <person name="Devos D.P."/>
            <person name="Kaster A.-K."/>
            <person name="Ovreas L."/>
            <person name="Rohde M."/>
            <person name="Galperin M.Y."/>
            <person name="Jogler C."/>
        </authorList>
    </citation>
    <scope>NUCLEOTIDE SEQUENCE [LARGE SCALE GENOMIC DNA]</scope>
    <source>
        <strain evidence="1 2">Enr8</strain>
    </source>
</reference>
<dbReference type="EMBL" id="SJPF01000002">
    <property type="protein sequence ID" value="TWT34238.1"/>
    <property type="molecule type" value="Genomic_DNA"/>
</dbReference>
<dbReference type="AlphaFoldDB" id="A0A5C5V6P0"/>
<keyword evidence="2" id="KW-1185">Reference proteome</keyword>
<dbReference type="Proteomes" id="UP000318878">
    <property type="component" value="Unassembled WGS sequence"/>
</dbReference>
<dbReference type="RefSeq" id="WP_146430289.1">
    <property type="nucleotide sequence ID" value="NZ_SJPF01000002.1"/>
</dbReference>
<protein>
    <submittedName>
        <fullName evidence="1">Uncharacterized protein</fullName>
    </submittedName>
</protein>